<feature type="chain" id="PRO_5035840214" evidence="1">
    <location>
        <begin position="21"/>
        <end position="63"/>
    </location>
</feature>
<keyword evidence="3" id="KW-1185">Reference proteome</keyword>
<evidence type="ECO:0000256" key="1">
    <source>
        <dbReference type="SAM" id="SignalP"/>
    </source>
</evidence>
<organism evidence="2 3">
    <name type="scientific">Ceratopteris richardii</name>
    <name type="common">Triangle waterfern</name>
    <dbReference type="NCBI Taxonomy" id="49495"/>
    <lineage>
        <taxon>Eukaryota</taxon>
        <taxon>Viridiplantae</taxon>
        <taxon>Streptophyta</taxon>
        <taxon>Embryophyta</taxon>
        <taxon>Tracheophyta</taxon>
        <taxon>Polypodiopsida</taxon>
        <taxon>Polypodiidae</taxon>
        <taxon>Polypodiales</taxon>
        <taxon>Pteridineae</taxon>
        <taxon>Pteridaceae</taxon>
        <taxon>Parkerioideae</taxon>
        <taxon>Ceratopteris</taxon>
    </lineage>
</organism>
<evidence type="ECO:0000313" key="3">
    <source>
        <dbReference type="Proteomes" id="UP000825935"/>
    </source>
</evidence>
<evidence type="ECO:0000313" key="2">
    <source>
        <dbReference type="EMBL" id="KAH7299676.1"/>
    </source>
</evidence>
<reference evidence="2" key="1">
    <citation type="submission" date="2021-08" db="EMBL/GenBank/DDBJ databases">
        <title>WGS assembly of Ceratopteris richardii.</title>
        <authorList>
            <person name="Marchant D.B."/>
            <person name="Chen G."/>
            <person name="Jenkins J."/>
            <person name="Shu S."/>
            <person name="Leebens-Mack J."/>
            <person name="Grimwood J."/>
            <person name="Schmutz J."/>
            <person name="Soltis P."/>
            <person name="Soltis D."/>
            <person name="Chen Z.-H."/>
        </authorList>
    </citation>
    <scope>NUCLEOTIDE SEQUENCE</scope>
    <source>
        <strain evidence="2">Whitten #5841</strain>
        <tissue evidence="2">Leaf</tissue>
    </source>
</reference>
<name>A0A8T2RT94_CERRI</name>
<proteinExistence type="predicted"/>
<protein>
    <submittedName>
        <fullName evidence="2">Uncharacterized protein</fullName>
    </submittedName>
</protein>
<gene>
    <name evidence="2" type="ORF">KP509_24G023500</name>
</gene>
<dbReference type="EMBL" id="CM035429">
    <property type="protein sequence ID" value="KAH7299676.1"/>
    <property type="molecule type" value="Genomic_DNA"/>
</dbReference>
<accession>A0A8T2RT94</accession>
<keyword evidence="1" id="KW-0732">Signal</keyword>
<comment type="caution">
    <text evidence="2">The sequence shown here is derived from an EMBL/GenBank/DDBJ whole genome shotgun (WGS) entry which is preliminary data.</text>
</comment>
<dbReference type="Proteomes" id="UP000825935">
    <property type="component" value="Chromosome 24"/>
</dbReference>
<dbReference type="AlphaFoldDB" id="A0A8T2RT94"/>
<sequence>MASCAAPSFETLFVLRIVLALRIAILFKGEEITRYDYSNRLSQAHLSHVVIAYDPMLCFIIDF</sequence>
<feature type="signal peptide" evidence="1">
    <location>
        <begin position="1"/>
        <end position="20"/>
    </location>
</feature>